<organism evidence="3">
    <name type="scientific">Soboliphyme baturini</name>
    <dbReference type="NCBI Taxonomy" id="241478"/>
    <lineage>
        <taxon>Eukaryota</taxon>
        <taxon>Metazoa</taxon>
        <taxon>Ecdysozoa</taxon>
        <taxon>Nematoda</taxon>
        <taxon>Enoplea</taxon>
        <taxon>Dorylaimia</taxon>
        <taxon>Dioctophymatida</taxon>
        <taxon>Dioctophymatoidea</taxon>
        <taxon>Soboliphymatidae</taxon>
        <taxon>Soboliphyme</taxon>
    </lineage>
</organism>
<dbReference type="Proteomes" id="UP000270296">
    <property type="component" value="Unassembled WGS sequence"/>
</dbReference>
<sequence length="268" mass="31834">WHIFSRSSLRDHQFFYEISTIEAYSKLHDYSFVIVTIGNDSSSDARCSSVRSIYFRRHCIVVEYLKHYDWILFIDADVMVVNFNRCIEEFIDDQFDVIHYERFFSAEVAAGGYLVKNSSFAQFYLTKWYERHDEYGDMSFVNHDNGILQIHLLAYDTDVPREVIQRYEHHAYKLGRVKLVKPMHGWMRDGWITHLKWSDEDFILHGLITTDLAEFAAGWHTGGWTFLRLCPSLHSLKVTSSEREEMVKTATRKMSFFNPFLYKERSKT</sequence>
<dbReference type="SUPFAM" id="SSF53448">
    <property type="entry name" value="Nucleotide-diphospho-sugar transferases"/>
    <property type="match status" value="1"/>
</dbReference>
<accession>A0A183IJU8</accession>
<reference evidence="3" key="1">
    <citation type="submission" date="2016-06" db="UniProtKB">
        <authorList>
            <consortium name="WormBaseParasite"/>
        </authorList>
    </citation>
    <scope>IDENTIFICATION</scope>
</reference>
<dbReference type="EMBL" id="UZAM01008009">
    <property type="protein sequence ID" value="VDP02713.1"/>
    <property type="molecule type" value="Genomic_DNA"/>
</dbReference>
<dbReference type="PANTHER" id="PTHR31562:SF4">
    <property type="entry name" value="DUF268 DOMAIN-CONTAINING PROTEIN-RELATED"/>
    <property type="match status" value="1"/>
</dbReference>
<dbReference type="OrthoDB" id="407658at2759"/>
<dbReference type="Pfam" id="PF03314">
    <property type="entry name" value="DUF273"/>
    <property type="match status" value="1"/>
</dbReference>
<dbReference type="AlphaFoldDB" id="A0A183IJU8"/>
<protein>
    <submittedName>
        <fullName evidence="3">Nucleotid_trans domain-containing protein</fullName>
    </submittedName>
</protein>
<evidence type="ECO:0000313" key="2">
    <source>
        <dbReference type="Proteomes" id="UP000270296"/>
    </source>
</evidence>
<gene>
    <name evidence="1" type="ORF">SBAD_LOCUS3894</name>
</gene>
<dbReference type="WBParaSite" id="SBAD_0000406801-mRNA-1">
    <property type="protein sequence ID" value="SBAD_0000406801-mRNA-1"/>
    <property type="gene ID" value="SBAD_0000406801"/>
</dbReference>
<dbReference type="InterPro" id="IPR029044">
    <property type="entry name" value="Nucleotide-diphossugar_trans"/>
</dbReference>
<reference evidence="1 2" key="2">
    <citation type="submission" date="2018-11" db="EMBL/GenBank/DDBJ databases">
        <authorList>
            <consortium name="Pathogen Informatics"/>
        </authorList>
    </citation>
    <scope>NUCLEOTIDE SEQUENCE [LARGE SCALE GENOMIC DNA]</scope>
</reference>
<keyword evidence="2" id="KW-1185">Reference proteome</keyword>
<dbReference type="PANTHER" id="PTHR31562">
    <property type="entry name" value="PROTEIN CBG18972"/>
    <property type="match status" value="1"/>
</dbReference>
<proteinExistence type="predicted"/>
<dbReference type="InterPro" id="IPR004988">
    <property type="entry name" value="DUF273"/>
</dbReference>
<name>A0A183IJU8_9BILA</name>
<evidence type="ECO:0000313" key="1">
    <source>
        <dbReference type="EMBL" id="VDP02713.1"/>
    </source>
</evidence>
<evidence type="ECO:0000313" key="3">
    <source>
        <dbReference type="WBParaSite" id="SBAD_0000406801-mRNA-1"/>
    </source>
</evidence>
<dbReference type="Gene3D" id="3.90.550.10">
    <property type="entry name" value="Spore Coat Polysaccharide Biosynthesis Protein SpsA, Chain A"/>
    <property type="match status" value="1"/>
</dbReference>